<dbReference type="InterPro" id="IPR016181">
    <property type="entry name" value="Acyl_CoA_acyltransferase"/>
</dbReference>
<evidence type="ECO:0000259" key="3">
    <source>
        <dbReference type="PROSITE" id="PS51186"/>
    </source>
</evidence>
<dbReference type="PANTHER" id="PTHR43420">
    <property type="entry name" value="ACETYLTRANSFERASE"/>
    <property type="match status" value="1"/>
</dbReference>
<gene>
    <name evidence="4" type="ORF">SAMN02982927_01443</name>
</gene>
<organism evidence="4 5">
    <name type="scientific">Sporolactobacillus nakayamae</name>
    <dbReference type="NCBI Taxonomy" id="269670"/>
    <lineage>
        <taxon>Bacteria</taxon>
        <taxon>Bacillati</taxon>
        <taxon>Bacillota</taxon>
        <taxon>Bacilli</taxon>
        <taxon>Bacillales</taxon>
        <taxon>Sporolactobacillaceae</taxon>
        <taxon>Sporolactobacillus</taxon>
    </lineage>
</organism>
<evidence type="ECO:0000256" key="1">
    <source>
        <dbReference type="ARBA" id="ARBA00022679"/>
    </source>
</evidence>
<dbReference type="PROSITE" id="PS51186">
    <property type="entry name" value="GNAT"/>
    <property type="match status" value="1"/>
</dbReference>
<dbReference type="Gene3D" id="3.40.630.30">
    <property type="match status" value="1"/>
</dbReference>
<dbReference type="EMBL" id="FOOY01000008">
    <property type="protein sequence ID" value="SFG33999.1"/>
    <property type="molecule type" value="Genomic_DNA"/>
</dbReference>
<reference evidence="5" key="1">
    <citation type="submission" date="2016-10" db="EMBL/GenBank/DDBJ databases">
        <authorList>
            <person name="Varghese N."/>
            <person name="Submissions S."/>
        </authorList>
    </citation>
    <scope>NUCLEOTIDE SEQUENCE [LARGE SCALE GENOMIC DNA]</scope>
    <source>
        <strain evidence="5">ATCC 700379</strain>
    </source>
</reference>
<dbReference type="SUPFAM" id="SSF55729">
    <property type="entry name" value="Acyl-CoA N-acyltransferases (Nat)"/>
    <property type="match status" value="1"/>
</dbReference>
<dbReference type="Proteomes" id="UP000198752">
    <property type="component" value="Unassembled WGS sequence"/>
</dbReference>
<evidence type="ECO:0000256" key="2">
    <source>
        <dbReference type="ARBA" id="ARBA00023315"/>
    </source>
</evidence>
<dbReference type="OrthoDB" id="2242710at2"/>
<feature type="domain" description="N-acetyltransferase" evidence="3">
    <location>
        <begin position="5"/>
        <end position="147"/>
    </location>
</feature>
<keyword evidence="2" id="KW-0012">Acyltransferase</keyword>
<dbReference type="InterPro" id="IPR000182">
    <property type="entry name" value="GNAT_dom"/>
</dbReference>
<keyword evidence="1 4" id="KW-0808">Transferase</keyword>
<name>A0A1I2R3D2_9BACL</name>
<keyword evidence="5" id="KW-1185">Reference proteome</keyword>
<protein>
    <submittedName>
        <fullName evidence="4">Acetyltransferase (GNAT) domain-containing protein</fullName>
    </submittedName>
</protein>
<dbReference type="InterPro" id="IPR050680">
    <property type="entry name" value="YpeA/RimI_acetyltransf"/>
</dbReference>
<dbReference type="AlphaFoldDB" id="A0A1I2R3D2"/>
<dbReference type="STRING" id="269670.SAMN02982927_01443"/>
<dbReference type="CDD" id="cd04301">
    <property type="entry name" value="NAT_SF"/>
    <property type="match status" value="1"/>
</dbReference>
<evidence type="ECO:0000313" key="5">
    <source>
        <dbReference type="Proteomes" id="UP000198752"/>
    </source>
</evidence>
<dbReference type="Pfam" id="PF13673">
    <property type="entry name" value="Acetyltransf_10"/>
    <property type="match status" value="1"/>
</dbReference>
<dbReference type="GO" id="GO:0016747">
    <property type="term" value="F:acyltransferase activity, transferring groups other than amino-acyl groups"/>
    <property type="evidence" value="ECO:0007669"/>
    <property type="project" value="InterPro"/>
</dbReference>
<accession>A0A1I2R3D2</accession>
<evidence type="ECO:0000313" key="4">
    <source>
        <dbReference type="EMBL" id="SFG33999.1"/>
    </source>
</evidence>
<sequence>MMRTIKYKTLDHDYYRQALALRNKVLRKPIGKDIYSENLSIEKDNDFYAVLMDNKIIATFSIFVEAPQVAHLTAFAVEPVFQRQGMGSKLLNYAIEDLKSKNFKQIKVNARSTAHEFYQKNGFEDIGGNYHDNRLGLDGYLMIYEIK</sequence>
<proteinExistence type="predicted"/>